<feature type="domain" description="Ig-like" evidence="20">
    <location>
        <begin position="349"/>
        <end position="432"/>
    </location>
</feature>
<evidence type="ECO:0000256" key="10">
    <source>
        <dbReference type="ARBA" id="ARBA00023136"/>
    </source>
</evidence>
<dbReference type="Pfam" id="PF00047">
    <property type="entry name" value="ig"/>
    <property type="match status" value="1"/>
</dbReference>
<evidence type="ECO:0000256" key="6">
    <source>
        <dbReference type="ARBA" id="ARBA00022729"/>
    </source>
</evidence>
<keyword evidence="4" id="KW-1003">Cell membrane</keyword>
<dbReference type="FunFam" id="2.60.40.10:FF:000367">
    <property type="entry name" value="Neural cell adhesion molecule L1-like protein"/>
    <property type="match status" value="1"/>
</dbReference>
<evidence type="ECO:0000256" key="12">
    <source>
        <dbReference type="ARBA" id="ARBA00023180"/>
    </source>
</evidence>
<dbReference type="Pfam" id="PF13927">
    <property type="entry name" value="Ig_3"/>
    <property type="match status" value="5"/>
</dbReference>
<dbReference type="GO" id="GO:0007420">
    <property type="term" value="P:brain development"/>
    <property type="evidence" value="ECO:0007669"/>
    <property type="project" value="TreeGrafter"/>
</dbReference>
<dbReference type="InterPro" id="IPR036179">
    <property type="entry name" value="Ig-like_dom_sf"/>
</dbReference>
<dbReference type="SMART" id="SM00060">
    <property type="entry name" value="FN3"/>
    <property type="match status" value="5"/>
</dbReference>
<proteinExistence type="inferred from homology"/>
<dbReference type="FunFam" id="2.60.40.10:FF:000078">
    <property type="entry name" value="Neuronal cell adhesion molecule"/>
    <property type="match status" value="1"/>
</dbReference>
<feature type="signal peptide" evidence="19">
    <location>
        <begin position="1"/>
        <end position="37"/>
    </location>
</feature>
<dbReference type="GO" id="GO:0098632">
    <property type="term" value="F:cell-cell adhesion mediator activity"/>
    <property type="evidence" value="ECO:0007669"/>
    <property type="project" value="TreeGrafter"/>
</dbReference>
<evidence type="ECO:0000256" key="4">
    <source>
        <dbReference type="ARBA" id="ARBA00022475"/>
    </source>
</evidence>
<dbReference type="PANTHER" id="PTHR44170">
    <property type="entry name" value="PROTEIN SIDEKICK"/>
    <property type="match status" value="1"/>
</dbReference>
<keyword evidence="14" id="KW-0393">Immunoglobulin domain</keyword>
<gene>
    <name evidence="22" type="ORF">ANANG_G00221820</name>
</gene>
<organism evidence="22 23">
    <name type="scientific">Anguilla anguilla</name>
    <name type="common">European freshwater eel</name>
    <name type="synonym">Muraena anguilla</name>
    <dbReference type="NCBI Taxonomy" id="7936"/>
    <lineage>
        <taxon>Eukaryota</taxon>
        <taxon>Metazoa</taxon>
        <taxon>Chordata</taxon>
        <taxon>Craniata</taxon>
        <taxon>Vertebrata</taxon>
        <taxon>Euteleostomi</taxon>
        <taxon>Actinopterygii</taxon>
        <taxon>Neopterygii</taxon>
        <taxon>Teleostei</taxon>
        <taxon>Anguilliformes</taxon>
        <taxon>Anguillidae</taxon>
        <taxon>Anguilla</taxon>
    </lineage>
</organism>
<evidence type="ECO:0000259" key="21">
    <source>
        <dbReference type="PROSITE" id="PS50853"/>
    </source>
</evidence>
<protein>
    <recommendedName>
        <fullName evidence="16">Neural cell adhesion molecule L1</fullName>
    </recommendedName>
</protein>
<keyword evidence="5 18" id="KW-0812">Transmembrane</keyword>
<dbReference type="FunFam" id="2.60.40.10:FF:000005">
    <property type="entry name" value="Neuronal cell adhesion molecule"/>
    <property type="match status" value="1"/>
</dbReference>
<evidence type="ECO:0000256" key="15">
    <source>
        <dbReference type="ARBA" id="ARBA00060042"/>
    </source>
</evidence>
<comment type="function">
    <text evidence="15">Neural cell adhesion molecule involved in the dynamics of cell adhesion and in the generation of transmembrane signals at tyrosine kinase receptors. During brain development, critical in multiple processes, including neuronal migration, axonal growth and fasciculation, and synaptogenesis. In the mature brain, plays a role in the dynamics of neuronal structure and function, including synaptic plasticity.</text>
</comment>
<accession>A0A9D3LY09</accession>
<evidence type="ECO:0000313" key="23">
    <source>
        <dbReference type="Proteomes" id="UP001044222"/>
    </source>
</evidence>
<dbReference type="Proteomes" id="UP001044222">
    <property type="component" value="Chromosome 12"/>
</dbReference>
<dbReference type="SUPFAM" id="SSF49265">
    <property type="entry name" value="Fibronectin type III"/>
    <property type="match status" value="3"/>
</dbReference>
<keyword evidence="8" id="KW-0130">Cell adhesion</keyword>
<keyword evidence="11" id="KW-1015">Disulfide bond</keyword>
<reference evidence="22" key="1">
    <citation type="submission" date="2021-01" db="EMBL/GenBank/DDBJ databases">
        <title>A chromosome-scale assembly of European eel, Anguilla anguilla.</title>
        <authorList>
            <person name="Henkel C."/>
            <person name="Jong-Raadsen S.A."/>
            <person name="Dufour S."/>
            <person name="Weltzien F.-A."/>
            <person name="Palstra A.P."/>
            <person name="Pelster B."/>
            <person name="Spaink H.P."/>
            <person name="Van Den Thillart G.E."/>
            <person name="Jansen H."/>
            <person name="Zahm M."/>
            <person name="Klopp C."/>
            <person name="Cedric C."/>
            <person name="Louis A."/>
            <person name="Berthelot C."/>
            <person name="Parey E."/>
            <person name="Roest Crollius H."/>
            <person name="Montfort J."/>
            <person name="Robinson-Rechavi M."/>
            <person name="Bucao C."/>
            <person name="Bouchez O."/>
            <person name="Gislard M."/>
            <person name="Lluch J."/>
            <person name="Milhes M."/>
            <person name="Lampietro C."/>
            <person name="Lopez Roques C."/>
            <person name="Donnadieu C."/>
            <person name="Braasch I."/>
            <person name="Desvignes T."/>
            <person name="Postlethwait J."/>
            <person name="Bobe J."/>
            <person name="Guiguen Y."/>
            <person name="Dirks R."/>
        </authorList>
    </citation>
    <scope>NUCLEOTIDE SEQUENCE</scope>
    <source>
        <strain evidence="22">Tag_6206</strain>
        <tissue evidence="22">Liver</tissue>
    </source>
</reference>
<comment type="subcellular location">
    <subcellularLocation>
        <location evidence="1">Cell membrane</location>
        <topology evidence="1">Single-pass type I membrane protein</topology>
    </subcellularLocation>
    <subcellularLocation>
        <location evidence="2">Cell projection</location>
        <location evidence="2">Growth cone</location>
    </subcellularLocation>
</comment>
<evidence type="ECO:0000256" key="1">
    <source>
        <dbReference type="ARBA" id="ARBA00004251"/>
    </source>
</evidence>
<dbReference type="AlphaFoldDB" id="A0A9D3LY09"/>
<dbReference type="SMART" id="SM00408">
    <property type="entry name" value="IGc2"/>
    <property type="match status" value="5"/>
</dbReference>
<feature type="domain" description="Ig-like" evidence="20">
    <location>
        <begin position="48"/>
        <end position="147"/>
    </location>
</feature>
<comment type="caution">
    <text evidence="22">The sequence shown here is derived from an EMBL/GenBank/DDBJ whole genome shotgun (WGS) entry which is preliminary data.</text>
</comment>
<evidence type="ECO:0000256" key="2">
    <source>
        <dbReference type="ARBA" id="ARBA00004624"/>
    </source>
</evidence>
<dbReference type="GO" id="GO:0007411">
    <property type="term" value="P:axon guidance"/>
    <property type="evidence" value="ECO:0007669"/>
    <property type="project" value="TreeGrafter"/>
</dbReference>
<feature type="compositionally biased region" description="Basic and acidic residues" evidence="17">
    <location>
        <begin position="1156"/>
        <end position="1176"/>
    </location>
</feature>
<feature type="region of interest" description="Disordered" evidence="17">
    <location>
        <begin position="702"/>
        <end position="728"/>
    </location>
</feature>
<keyword evidence="7" id="KW-0677">Repeat</keyword>
<evidence type="ECO:0000256" key="5">
    <source>
        <dbReference type="ARBA" id="ARBA00022692"/>
    </source>
</evidence>
<keyword evidence="9 18" id="KW-1133">Transmembrane helix</keyword>
<feature type="transmembrane region" description="Helical" evidence="18">
    <location>
        <begin position="1126"/>
        <end position="1147"/>
    </location>
</feature>
<dbReference type="SUPFAM" id="SSF48726">
    <property type="entry name" value="Immunoglobulin"/>
    <property type="match status" value="6"/>
</dbReference>
<dbReference type="SMART" id="SM00409">
    <property type="entry name" value="IG"/>
    <property type="match status" value="6"/>
</dbReference>
<evidence type="ECO:0000259" key="20">
    <source>
        <dbReference type="PROSITE" id="PS50835"/>
    </source>
</evidence>
<dbReference type="CDD" id="cd00063">
    <property type="entry name" value="FN3"/>
    <property type="match status" value="5"/>
</dbReference>
<feature type="region of interest" description="Disordered" evidence="17">
    <location>
        <begin position="1156"/>
        <end position="1189"/>
    </location>
</feature>
<dbReference type="InterPro" id="IPR007110">
    <property type="entry name" value="Ig-like_dom"/>
</dbReference>
<feature type="region of interest" description="Disordered" evidence="17">
    <location>
        <begin position="1220"/>
        <end position="1267"/>
    </location>
</feature>
<feature type="domain" description="Fibronectin type-III" evidence="21">
    <location>
        <begin position="819"/>
        <end position="921"/>
    </location>
</feature>
<evidence type="ECO:0000256" key="16">
    <source>
        <dbReference type="ARBA" id="ARBA00074488"/>
    </source>
</evidence>
<feature type="domain" description="Ig-like" evidence="20">
    <location>
        <begin position="442"/>
        <end position="514"/>
    </location>
</feature>
<evidence type="ECO:0000256" key="19">
    <source>
        <dbReference type="SAM" id="SignalP"/>
    </source>
</evidence>
<keyword evidence="6 19" id="KW-0732">Signal</keyword>
<keyword evidence="13" id="KW-0966">Cell projection</keyword>
<dbReference type="Pfam" id="PF13882">
    <property type="entry name" value="Bravo_FIGEY"/>
    <property type="match status" value="1"/>
</dbReference>
<feature type="compositionally biased region" description="Low complexity" evidence="17">
    <location>
        <begin position="1244"/>
        <end position="1258"/>
    </location>
</feature>
<name>A0A9D3LY09_ANGAN</name>
<keyword evidence="23" id="KW-1185">Reference proteome</keyword>
<feature type="domain" description="Ig-like" evidence="20">
    <location>
        <begin position="151"/>
        <end position="235"/>
    </location>
</feature>
<feature type="domain" description="Ig-like" evidence="20">
    <location>
        <begin position="515"/>
        <end position="621"/>
    </location>
</feature>
<dbReference type="GO" id="GO:0005886">
    <property type="term" value="C:plasma membrane"/>
    <property type="evidence" value="ECO:0007669"/>
    <property type="project" value="UniProtKB-SubCell"/>
</dbReference>
<dbReference type="FunFam" id="2.60.40.10:FF:000028">
    <property type="entry name" value="Neuronal cell adhesion molecule"/>
    <property type="match status" value="1"/>
</dbReference>
<evidence type="ECO:0000256" key="14">
    <source>
        <dbReference type="ARBA" id="ARBA00023319"/>
    </source>
</evidence>
<feature type="domain" description="Ig-like" evidence="20">
    <location>
        <begin position="256"/>
        <end position="344"/>
    </location>
</feature>
<feature type="chain" id="PRO_5039731283" description="Neural cell adhesion molecule L1" evidence="19">
    <location>
        <begin position="38"/>
        <end position="1267"/>
    </location>
</feature>
<dbReference type="FunFam" id="2.60.40.10:FF:000057">
    <property type="entry name" value="neural cell adhesion molecule L1"/>
    <property type="match status" value="1"/>
</dbReference>
<sequence>MHFMQCQRDGSRRRCAPPPPLLLSLLLLSLAPGPGQAVIHFPPNYEMPEILQPPLITAQSVSAVAYVTEDITLTCEASGIPTPTFRWVKDGTVFDPSSDPHLSLTAGSGTLTVASGYASISRYQGNYSCYASNELGTAISDQVQLITESIPVLQKEKLIRKKVSEGESLVLTCNPPHSTDSPHIHWMDNKLRHIQQSARVIQGRDGNLYFSNVILDDSRSDYSCHIQYITARTILPKDPIVLSVSPSNTVASNRKPHMVRPSGSRSSYLALRGHSFELECIPQGLPTPDIQWVRKDGELSETRTSQQSFGRVLHFSNMSEADSGEYQCLARNSQGIATHTYTVSVEAAPSWTKRPESDLFMLGDTVQLICEADGIPTPTITWRMNGNPLSDVDPDPRRSVQGGALILKDAKASDTAVFQCEASNSHGSILVNVYAYVLEFPPQILTDDRQTYRVTEGQTASLDCKTFGSPRPTVKWDSERSTIKSDPRVTQLKTGALQIKDVSHNDSDTFTCSVPDTTLSITASLEVLNRTVIVTPPQALRIRRGHDAVLSCHAQVDSKLDPPQFQWRMDGQKLFASSSEDKYTFRDHNLIVSNVQWEDAGEYTCDAITTLDKAVANGSITVIDLLEKHNRSVILSWTPGEANHSPILEFVVEFEEQKFGAGKWEEAIRVPGDADEAKVTLRPFGTYHFQVIAVNDVGKSNPSEISDVHTTPPAAPESNPEGVRSESTEPDVLVITWEEMEKKNFFGPDFHYKVMWRLAGSHQDPHWEHKMATAPPVTVHDAGAFTAYEIKVQAVNQKGEGPEPSPVIGHSGEDFPLEPPIDVGVMLLNSTAVEVKWAPIDQESVRGHLHGYRVHLYKDREERGRREEHGSALVVQTRANQENAVLEGLQPFSHYKVTVTVFNSVGEGPHSDPLPFRTLEGVPSEPTSLRLDSPSETEMTLHWTPPAKVNGILIGYLLEYHEIGEGRDKQLHEERIENLTASHISVGNLDPHSHYLFSLRGLTSAGKGDAIVKEGATLLEGVPPTNINTSVGETSVNVSWVTGVRYRNVRFHIFHRKNGDGEWIESEELNSAQSFYELEGLDPGSEYLLHFVYDNRTFWEMDITTKGQNRNGGVWRMTGGFATESWFIGVISALVLLLLVLLILCSVKRTKGGKYSVKDKEAGQVDSEARPMKDETFGEYSDNEEKQTASQTSLCVASKVGSEGNLMQYAHGVGVDSHNDASFADQYSDPGVGPGPESQDSLGASSPVTSVTATSVSPCLPSSEVLA</sequence>
<dbReference type="GO" id="GO:0030426">
    <property type="term" value="C:growth cone"/>
    <property type="evidence" value="ECO:0007669"/>
    <property type="project" value="UniProtKB-SubCell"/>
</dbReference>
<evidence type="ECO:0000256" key="18">
    <source>
        <dbReference type="SAM" id="Phobius"/>
    </source>
</evidence>
<dbReference type="InterPro" id="IPR003961">
    <property type="entry name" value="FN3_dom"/>
</dbReference>
<evidence type="ECO:0000256" key="13">
    <source>
        <dbReference type="ARBA" id="ARBA00023273"/>
    </source>
</evidence>
<dbReference type="InterPro" id="IPR036116">
    <property type="entry name" value="FN3_sf"/>
</dbReference>
<keyword evidence="12" id="KW-0325">Glycoprotein</keyword>
<feature type="domain" description="Fibronectin type-III" evidence="21">
    <location>
        <begin position="925"/>
        <end position="1021"/>
    </location>
</feature>
<dbReference type="Gene3D" id="2.60.40.10">
    <property type="entry name" value="Immunoglobulins"/>
    <property type="match status" value="11"/>
</dbReference>
<evidence type="ECO:0000256" key="11">
    <source>
        <dbReference type="ARBA" id="ARBA00023157"/>
    </source>
</evidence>
<evidence type="ECO:0000256" key="9">
    <source>
        <dbReference type="ARBA" id="ARBA00022989"/>
    </source>
</evidence>
<dbReference type="InterPro" id="IPR013151">
    <property type="entry name" value="Immunoglobulin_dom"/>
</dbReference>
<evidence type="ECO:0000256" key="8">
    <source>
        <dbReference type="ARBA" id="ARBA00022889"/>
    </source>
</evidence>
<dbReference type="InterPro" id="IPR003598">
    <property type="entry name" value="Ig_sub2"/>
</dbReference>
<dbReference type="PANTHER" id="PTHR44170:SF36">
    <property type="entry name" value="L1 CELL ADHESION MOLECULE"/>
    <property type="match status" value="1"/>
</dbReference>
<feature type="domain" description="Fibronectin type-III" evidence="21">
    <location>
        <begin position="616"/>
        <end position="714"/>
    </location>
</feature>
<evidence type="ECO:0000256" key="17">
    <source>
        <dbReference type="SAM" id="MobiDB-lite"/>
    </source>
</evidence>
<dbReference type="InterPro" id="IPR026966">
    <property type="entry name" value="Neurofascin/L1/NrCAM_C"/>
</dbReference>
<dbReference type="InterPro" id="IPR013783">
    <property type="entry name" value="Ig-like_fold"/>
</dbReference>
<dbReference type="Pfam" id="PF00041">
    <property type="entry name" value="fn3"/>
    <property type="match status" value="4"/>
</dbReference>
<feature type="domain" description="Fibronectin type-III" evidence="21">
    <location>
        <begin position="716"/>
        <end position="814"/>
    </location>
</feature>
<evidence type="ECO:0000256" key="7">
    <source>
        <dbReference type="ARBA" id="ARBA00022737"/>
    </source>
</evidence>
<keyword evidence="10 18" id="KW-0472">Membrane</keyword>
<dbReference type="PROSITE" id="PS50853">
    <property type="entry name" value="FN3"/>
    <property type="match status" value="4"/>
</dbReference>
<dbReference type="EMBL" id="JAFIRN010000012">
    <property type="protein sequence ID" value="KAG5838252.1"/>
    <property type="molecule type" value="Genomic_DNA"/>
</dbReference>
<comment type="similarity">
    <text evidence="3">Belongs to the immunoglobulin superfamily. L1/neurofascin/NgCAM family.</text>
</comment>
<evidence type="ECO:0000313" key="22">
    <source>
        <dbReference type="EMBL" id="KAG5838252.1"/>
    </source>
</evidence>
<dbReference type="PROSITE" id="PS50835">
    <property type="entry name" value="IG_LIKE"/>
    <property type="match status" value="6"/>
</dbReference>
<dbReference type="InterPro" id="IPR003599">
    <property type="entry name" value="Ig_sub"/>
</dbReference>
<evidence type="ECO:0000256" key="3">
    <source>
        <dbReference type="ARBA" id="ARBA00008588"/>
    </source>
</evidence>